<name>A0ACB9UJT1_9CETA</name>
<comment type="caution">
    <text evidence="1">The sequence shown here is derived from an EMBL/GenBank/DDBJ whole genome shotgun (WGS) entry which is preliminary data.</text>
</comment>
<dbReference type="EMBL" id="CM043041">
    <property type="protein sequence ID" value="KAI4571663.1"/>
    <property type="molecule type" value="Genomic_DNA"/>
</dbReference>
<keyword evidence="2" id="KW-1185">Reference proteome</keyword>
<dbReference type="Proteomes" id="UP001057279">
    <property type="component" value="Linkage Group LG16"/>
</dbReference>
<gene>
    <name evidence="1" type="ORF">MJG53_013769</name>
</gene>
<reference evidence="1" key="1">
    <citation type="submission" date="2022-03" db="EMBL/GenBank/DDBJ databases">
        <title>Genomic analyses of argali, domestic sheep and their hybrids provide insights into chromosomal evolution, heterosis and genetic basis of agronomic traits.</title>
        <authorList>
            <person name="Li M."/>
        </authorList>
    </citation>
    <scope>NUCLEOTIDE SEQUENCE</scope>
    <source>
        <strain evidence="1">F1 hybrid</strain>
    </source>
</reference>
<evidence type="ECO:0000313" key="2">
    <source>
        <dbReference type="Proteomes" id="UP001057279"/>
    </source>
</evidence>
<evidence type="ECO:0000313" key="1">
    <source>
        <dbReference type="EMBL" id="KAI4571663.1"/>
    </source>
</evidence>
<organism evidence="1 2">
    <name type="scientific">Ovis ammon polii x Ovis aries</name>
    <dbReference type="NCBI Taxonomy" id="2918886"/>
    <lineage>
        <taxon>Eukaryota</taxon>
        <taxon>Metazoa</taxon>
        <taxon>Chordata</taxon>
        <taxon>Craniata</taxon>
        <taxon>Vertebrata</taxon>
        <taxon>Euteleostomi</taxon>
        <taxon>Mammalia</taxon>
        <taxon>Eutheria</taxon>
        <taxon>Laurasiatheria</taxon>
        <taxon>Artiodactyla</taxon>
        <taxon>Ruminantia</taxon>
        <taxon>Pecora</taxon>
        <taxon>Bovidae</taxon>
        <taxon>Caprinae</taxon>
        <taxon>Ovis</taxon>
    </lineage>
</organism>
<accession>A0ACB9UJT1</accession>
<proteinExistence type="predicted"/>
<protein>
    <submittedName>
        <fullName evidence="1">Uncharacterized protein</fullName>
    </submittedName>
</protein>
<sequence length="284" mass="31940">MDTRTVPRESPWNQVSGFPVQQQVLPFTESPTCEQYEQCVTMGGAPVGFGGLCWKPSTGHRSYIYLDPDQGSIADFRQVFMKTELTSCGQGSLSPLGQANPCRSRSLIPISHESKLSLALRLPPAALRDQGLVVLHEALAPMWQQLLDMRERKDYISTEEGRLIDNGGSSQICRWRSEGPRLPQGISSTIVHKTSGLLSAYRSLHKAGEEHQGIRGTAQQLEDGQSKRMFYLQELAADLWGVRMREKAQQGKKQRKEHLLEPPCSMFCQTLSQNLLCNSFMRYR</sequence>